<name>A0AAV1RWX9_9ROSI</name>
<keyword evidence="3" id="KW-1185">Reference proteome</keyword>
<comment type="caution">
    <text evidence="2">The sequence shown here is derived from an EMBL/GenBank/DDBJ whole genome shotgun (WGS) entry which is preliminary data.</text>
</comment>
<accession>A0AAV1RWX9</accession>
<protein>
    <submittedName>
        <fullName evidence="2">Uncharacterized protein</fullName>
    </submittedName>
</protein>
<feature type="non-terminal residue" evidence="2">
    <location>
        <position position="1"/>
    </location>
</feature>
<dbReference type="Proteomes" id="UP001314170">
    <property type="component" value="Unassembled WGS sequence"/>
</dbReference>
<dbReference type="EMBL" id="CAWUPB010001159">
    <property type="protein sequence ID" value="CAK7340062.1"/>
    <property type="molecule type" value="Genomic_DNA"/>
</dbReference>
<gene>
    <name evidence="2" type="ORF">DCAF_LOCUS15143</name>
</gene>
<evidence type="ECO:0000256" key="1">
    <source>
        <dbReference type="SAM" id="MobiDB-lite"/>
    </source>
</evidence>
<feature type="region of interest" description="Disordered" evidence="1">
    <location>
        <begin position="1"/>
        <end position="29"/>
    </location>
</feature>
<evidence type="ECO:0000313" key="2">
    <source>
        <dbReference type="EMBL" id="CAK7340062.1"/>
    </source>
</evidence>
<sequence length="85" mass="9358">KKKSDIEDGRDSNGEQPVNPEIRNEDNCNLLEQRSDSVDYRTTNGDQANTTPIGMAKTILTQNFVTKNPFDSLSVSGLEDSIVAN</sequence>
<reference evidence="2 3" key="1">
    <citation type="submission" date="2024-01" db="EMBL/GenBank/DDBJ databases">
        <authorList>
            <person name="Waweru B."/>
        </authorList>
    </citation>
    <scope>NUCLEOTIDE SEQUENCE [LARGE SCALE GENOMIC DNA]</scope>
</reference>
<evidence type="ECO:0000313" key="3">
    <source>
        <dbReference type="Proteomes" id="UP001314170"/>
    </source>
</evidence>
<dbReference type="AlphaFoldDB" id="A0AAV1RWX9"/>
<feature type="non-terminal residue" evidence="2">
    <location>
        <position position="85"/>
    </location>
</feature>
<feature type="compositionally biased region" description="Basic and acidic residues" evidence="1">
    <location>
        <begin position="1"/>
        <end position="13"/>
    </location>
</feature>
<organism evidence="2 3">
    <name type="scientific">Dovyalis caffra</name>
    <dbReference type="NCBI Taxonomy" id="77055"/>
    <lineage>
        <taxon>Eukaryota</taxon>
        <taxon>Viridiplantae</taxon>
        <taxon>Streptophyta</taxon>
        <taxon>Embryophyta</taxon>
        <taxon>Tracheophyta</taxon>
        <taxon>Spermatophyta</taxon>
        <taxon>Magnoliopsida</taxon>
        <taxon>eudicotyledons</taxon>
        <taxon>Gunneridae</taxon>
        <taxon>Pentapetalae</taxon>
        <taxon>rosids</taxon>
        <taxon>fabids</taxon>
        <taxon>Malpighiales</taxon>
        <taxon>Salicaceae</taxon>
        <taxon>Flacourtieae</taxon>
        <taxon>Dovyalis</taxon>
    </lineage>
</organism>
<proteinExistence type="predicted"/>